<feature type="coiled-coil region" evidence="1">
    <location>
        <begin position="288"/>
        <end position="382"/>
    </location>
</feature>
<organism evidence="2 3">
    <name type="scientific">Saguinus oedipus</name>
    <name type="common">Cotton-top tamarin</name>
    <name type="synonym">Oedipomidas oedipus</name>
    <dbReference type="NCBI Taxonomy" id="9490"/>
    <lineage>
        <taxon>Eukaryota</taxon>
        <taxon>Metazoa</taxon>
        <taxon>Chordata</taxon>
        <taxon>Craniata</taxon>
        <taxon>Vertebrata</taxon>
        <taxon>Euteleostomi</taxon>
        <taxon>Mammalia</taxon>
        <taxon>Eutheria</taxon>
        <taxon>Euarchontoglires</taxon>
        <taxon>Primates</taxon>
        <taxon>Haplorrhini</taxon>
        <taxon>Platyrrhini</taxon>
        <taxon>Cebidae</taxon>
        <taxon>Callitrichinae</taxon>
        <taxon>Saguinus</taxon>
    </lineage>
</organism>
<proteinExistence type="predicted"/>
<dbReference type="Proteomes" id="UP001266305">
    <property type="component" value="Unassembled WGS sequence"/>
</dbReference>
<accession>A0ABQ9TH17</accession>
<dbReference type="EMBL" id="JASSZA010000023">
    <property type="protein sequence ID" value="KAK2084034.1"/>
    <property type="molecule type" value="Genomic_DNA"/>
</dbReference>
<name>A0ABQ9TH17_SAGOE</name>
<protein>
    <submittedName>
        <fullName evidence="2">Uncharacterized protein</fullName>
    </submittedName>
</protein>
<dbReference type="PANTHER" id="PTHR23159">
    <property type="entry name" value="CENTROSOMAL PROTEIN 2"/>
    <property type="match status" value="1"/>
</dbReference>
<dbReference type="PANTHER" id="PTHR23159:SF17">
    <property type="entry name" value="ROOTLETIN"/>
    <property type="match status" value="1"/>
</dbReference>
<gene>
    <name evidence="2" type="ORF">P7K49_039270</name>
</gene>
<evidence type="ECO:0000313" key="3">
    <source>
        <dbReference type="Proteomes" id="UP001266305"/>
    </source>
</evidence>
<keyword evidence="1" id="KW-0175">Coiled coil</keyword>
<sequence length="567" mass="64387">MQALLQAQLEEQLRDRVLCKKDLGRQHIQSDLDKDNLSARVTELVLAVEPLQKQNLEKDQVNKALAKKPEALESLRRQESNSSLLALIHSVLHKRQLQVQDTCGCYETSQDLLGTLGKQLSNSECERRALEEQLHHLWDKTNGAMQAHEDTQHKVQWLQNAKELLSREKSTLVHSLQVAQQQSKELWQEWEKLQAAQEELWRWPGWRKSRSTRCSMLEQLEEKRSGLAKELVGVREALSCATLQRDMLQAEKVEVAEAGRVELELSMIKLRAEEASLQDSVSKLRALNESLTQGKLDLNRLVAQLEEEKAAALQGQQQQVEQEATVAQEEQEAAGGAAVGAGGASRLQEQLPQLSRQLSLREQELEQAWREAQQQAEALERVAWEKEVPAKELTGLAMQLEALEREGRTMSEKATVLHLEKEALEGSLFEMQRELAQLEACWEQLEANGQALLLAKGTLTVELAGLWQQIIATQEKVSLDKELIARKLVQAEQEAQAPLQEQQAAHAEDLQLLQREKEAAWRELEAEPAQLRRQQEELLAWLEAEKEEVGEKIAVLQQEHDEDLLLT</sequence>
<comment type="caution">
    <text evidence="2">The sequence shown here is derived from an EMBL/GenBank/DDBJ whole genome shotgun (WGS) entry which is preliminary data.</text>
</comment>
<evidence type="ECO:0000313" key="2">
    <source>
        <dbReference type="EMBL" id="KAK2084034.1"/>
    </source>
</evidence>
<feature type="coiled-coil region" evidence="1">
    <location>
        <begin position="421"/>
        <end position="448"/>
    </location>
</feature>
<reference evidence="2 3" key="1">
    <citation type="submission" date="2023-05" db="EMBL/GenBank/DDBJ databases">
        <title>B98-5 Cell Line De Novo Hybrid Assembly: An Optical Mapping Approach.</title>
        <authorList>
            <person name="Kananen K."/>
            <person name="Auerbach J.A."/>
            <person name="Kautto E."/>
            <person name="Blachly J.S."/>
        </authorList>
    </citation>
    <scope>NUCLEOTIDE SEQUENCE [LARGE SCALE GENOMIC DNA]</scope>
    <source>
        <strain evidence="2">B95-8</strain>
        <tissue evidence="2">Cell line</tissue>
    </source>
</reference>
<evidence type="ECO:0000256" key="1">
    <source>
        <dbReference type="SAM" id="Coils"/>
    </source>
</evidence>
<keyword evidence="3" id="KW-1185">Reference proteome</keyword>
<feature type="coiled-coil region" evidence="1">
    <location>
        <begin position="532"/>
        <end position="559"/>
    </location>
</feature>